<reference evidence="2 3" key="1">
    <citation type="submission" date="2016-10" db="EMBL/GenBank/DDBJ databases">
        <authorList>
            <person name="de Groot N.N."/>
        </authorList>
    </citation>
    <scope>NUCLEOTIDE SEQUENCE [LARGE SCALE GENOMIC DNA]</scope>
    <source>
        <strain evidence="2 3">DSM 26424</strain>
    </source>
</reference>
<dbReference type="OrthoDB" id="1854250at2"/>
<proteinExistence type="predicted"/>
<dbReference type="EMBL" id="FNEJ01000030">
    <property type="protein sequence ID" value="SDJ40827.1"/>
    <property type="molecule type" value="Genomic_DNA"/>
</dbReference>
<sequence>MIPSSPAAFAPLQEFLADKSWQGATVAHRGAWQDTAENSVAAVERAIALGVAFAEIDVQESRDGQLFCLHDMSLMRTAGLPVMPAALDWATLGTVRLRKGAGGPDAAFSDQTLPLFDQILETARGRIYLDIDAKSPVLLPAIAKAVRRHGMSDAVNVKLWATGPSEVAALRAHLADLGLIAKPICFVGAGASDAVAGLLADVGAPMVEAFFEDWPQAEAFGARMMAAGRDIFVNTLDQIASTGLTDTHALRDADAVWGRLMRAGMRLMQTDLPEALQEHLGQTSLPAAAPAH</sequence>
<feature type="domain" description="GP-PDE" evidence="1">
    <location>
        <begin position="23"/>
        <end position="280"/>
    </location>
</feature>
<evidence type="ECO:0000313" key="3">
    <source>
        <dbReference type="Proteomes" id="UP000199093"/>
    </source>
</evidence>
<dbReference type="SUPFAM" id="SSF51695">
    <property type="entry name" value="PLC-like phosphodiesterases"/>
    <property type="match status" value="1"/>
</dbReference>
<dbReference type="RefSeq" id="WP_089851588.1">
    <property type="nucleotide sequence ID" value="NZ_FNEJ01000030.1"/>
</dbReference>
<dbReference type="Pfam" id="PF16387">
    <property type="entry name" value="DUF4996"/>
    <property type="match status" value="1"/>
</dbReference>
<dbReference type="Pfam" id="PF03009">
    <property type="entry name" value="GDPD"/>
    <property type="match status" value="1"/>
</dbReference>
<dbReference type="STRING" id="555512.SAMN04487993_10303"/>
<dbReference type="PANTHER" id="PTHR46211:SF14">
    <property type="entry name" value="GLYCEROPHOSPHODIESTER PHOSPHODIESTERASE"/>
    <property type="match status" value="1"/>
</dbReference>
<keyword evidence="3" id="KW-1185">Reference proteome</keyword>
<dbReference type="InterPro" id="IPR032160">
    <property type="entry name" value="DUF4996"/>
</dbReference>
<evidence type="ECO:0000313" key="2">
    <source>
        <dbReference type="EMBL" id="SDJ40827.1"/>
    </source>
</evidence>
<dbReference type="AlphaFoldDB" id="A0A1G8THC8"/>
<evidence type="ECO:0000259" key="1">
    <source>
        <dbReference type="PROSITE" id="PS51704"/>
    </source>
</evidence>
<organism evidence="2 3">
    <name type="scientific">Salipiger marinus</name>
    <dbReference type="NCBI Taxonomy" id="555512"/>
    <lineage>
        <taxon>Bacteria</taxon>
        <taxon>Pseudomonadati</taxon>
        <taxon>Pseudomonadota</taxon>
        <taxon>Alphaproteobacteria</taxon>
        <taxon>Rhodobacterales</taxon>
        <taxon>Roseobacteraceae</taxon>
        <taxon>Salipiger</taxon>
    </lineage>
</organism>
<dbReference type="PROSITE" id="PS51704">
    <property type="entry name" value="GP_PDE"/>
    <property type="match status" value="1"/>
</dbReference>
<dbReference type="Gene3D" id="3.20.20.190">
    <property type="entry name" value="Phosphatidylinositol (PI) phosphodiesterase"/>
    <property type="match status" value="1"/>
</dbReference>
<dbReference type="CDD" id="cd08566">
    <property type="entry name" value="GDPD_AtGDE_like"/>
    <property type="match status" value="1"/>
</dbReference>
<dbReference type="GO" id="GO:0008081">
    <property type="term" value="F:phosphoric diester hydrolase activity"/>
    <property type="evidence" value="ECO:0007669"/>
    <property type="project" value="InterPro"/>
</dbReference>
<dbReference type="PANTHER" id="PTHR46211">
    <property type="entry name" value="GLYCEROPHOSPHORYL DIESTER PHOSPHODIESTERASE"/>
    <property type="match status" value="1"/>
</dbReference>
<protein>
    <submittedName>
        <fullName evidence="2">Glycerophosphoryl diester phosphodiesterase</fullName>
    </submittedName>
</protein>
<dbReference type="Proteomes" id="UP000199093">
    <property type="component" value="Unassembled WGS sequence"/>
</dbReference>
<dbReference type="InterPro" id="IPR017946">
    <property type="entry name" value="PLC-like_Pdiesterase_TIM-brl"/>
</dbReference>
<gene>
    <name evidence="2" type="ORF">SAMN04487993_10303</name>
</gene>
<dbReference type="GO" id="GO:0006629">
    <property type="term" value="P:lipid metabolic process"/>
    <property type="evidence" value="ECO:0007669"/>
    <property type="project" value="InterPro"/>
</dbReference>
<name>A0A1G8THC8_9RHOB</name>
<accession>A0A1G8THC8</accession>
<dbReference type="InterPro" id="IPR030395">
    <property type="entry name" value="GP_PDE_dom"/>
</dbReference>